<dbReference type="GO" id="GO:0016887">
    <property type="term" value="F:ATP hydrolysis activity"/>
    <property type="evidence" value="ECO:0007669"/>
    <property type="project" value="InterPro"/>
</dbReference>
<dbReference type="PANTHER" id="PTHR43776">
    <property type="entry name" value="TRANSPORT ATP-BINDING PROTEIN"/>
    <property type="match status" value="1"/>
</dbReference>
<feature type="domain" description="ABC transporter" evidence="6">
    <location>
        <begin position="7"/>
        <end position="256"/>
    </location>
</feature>
<dbReference type="InterPro" id="IPR017871">
    <property type="entry name" value="ABC_transporter-like_CS"/>
</dbReference>
<evidence type="ECO:0000256" key="1">
    <source>
        <dbReference type="ARBA" id="ARBA00005417"/>
    </source>
</evidence>
<dbReference type="FunFam" id="3.40.50.300:FF:000016">
    <property type="entry name" value="Oligopeptide ABC transporter ATP-binding component"/>
    <property type="match status" value="1"/>
</dbReference>
<dbReference type="GO" id="GO:0005524">
    <property type="term" value="F:ATP binding"/>
    <property type="evidence" value="ECO:0007669"/>
    <property type="project" value="UniProtKB-KW"/>
</dbReference>
<protein>
    <submittedName>
        <fullName evidence="7">ABC transporter ATP-binding protein</fullName>
    </submittedName>
</protein>
<evidence type="ECO:0000256" key="3">
    <source>
        <dbReference type="ARBA" id="ARBA00022741"/>
    </source>
</evidence>
<proteinExistence type="inferred from homology"/>
<organism evidence="7 8">
    <name type="scientific">Pseudonocardia asaccharolytica DSM 44247 = NBRC 16224</name>
    <dbReference type="NCBI Taxonomy" id="1123024"/>
    <lineage>
        <taxon>Bacteria</taxon>
        <taxon>Bacillati</taxon>
        <taxon>Actinomycetota</taxon>
        <taxon>Actinomycetes</taxon>
        <taxon>Pseudonocardiales</taxon>
        <taxon>Pseudonocardiaceae</taxon>
        <taxon>Pseudonocardia</taxon>
    </lineage>
</organism>
<evidence type="ECO:0000256" key="4">
    <source>
        <dbReference type="ARBA" id="ARBA00022840"/>
    </source>
</evidence>
<dbReference type="PROSITE" id="PS00211">
    <property type="entry name" value="ABC_TRANSPORTER_1"/>
    <property type="match status" value="1"/>
</dbReference>
<keyword evidence="3" id="KW-0547">Nucleotide-binding</keyword>
<dbReference type="AlphaFoldDB" id="A0A511CXD9"/>
<keyword evidence="8" id="KW-1185">Reference proteome</keyword>
<comment type="caution">
    <text evidence="7">The sequence shown here is derived from an EMBL/GenBank/DDBJ whole genome shotgun (WGS) entry which is preliminary data.</text>
</comment>
<evidence type="ECO:0000313" key="8">
    <source>
        <dbReference type="Proteomes" id="UP000321328"/>
    </source>
</evidence>
<accession>A0A511CXD9</accession>
<dbReference type="InterPro" id="IPR027417">
    <property type="entry name" value="P-loop_NTPase"/>
</dbReference>
<dbReference type="OrthoDB" id="5170605at2"/>
<dbReference type="GO" id="GO:0015833">
    <property type="term" value="P:peptide transport"/>
    <property type="evidence" value="ECO:0007669"/>
    <property type="project" value="InterPro"/>
</dbReference>
<keyword evidence="2" id="KW-0813">Transport</keyword>
<dbReference type="InterPro" id="IPR050319">
    <property type="entry name" value="ABC_transp_ATP-bind"/>
</dbReference>
<dbReference type="CDD" id="cd03257">
    <property type="entry name" value="ABC_NikE_OppD_transporters"/>
    <property type="match status" value="1"/>
</dbReference>
<gene>
    <name evidence="7" type="ORF">PA7_10620</name>
</gene>
<dbReference type="Gene3D" id="3.40.50.300">
    <property type="entry name" value="P-loop containing nucleotide triphosphate hydrolases"/>
    <property type="match status" value="1"/>
</dbReference>
<dbReference type="Proteomes" id="UP000321328">
    <property type="component" value="Unassembled WGS sequence"/>
</dbReference>
<evidence type="ECO:0000256" key="5">
    <source>
        <dbReference type="SAM" id="MobiDB-lite"/>
    </source>
</evidence>
<sequence length="353" mass="38876">MNGNVVLSVSNLSVEFPLRGGLFRRAARLQAVQHLSFELRPHEVLGIVGESGSGKSTTARAILRLEKPSEGTIWMDGEDVSTLSERQFRMRRRKIQMVFQDPYSSLDPSMVIADSIGEPLEIHGGLRGGERDRRVAELLSLVGLGPQQMNRYPHEFSGGQRQRIAIARAIAMEPSILVCDEAVSALDVSTQNQIINLLADLRERLGMAYLFISHDLAVVRHIADRVLVMYLGRAVEEGPSTRIFEAPAHPYTRALLDALPTPNPATQRRKRKNRLEGELPDPASLPKGCAFQTRCPRVMQICRTEAPSARPVSGGGSVACHLHPDEPAAPPQHISVTSAGIDLTDETNERQPR</sequence>
<dbReference type="RefSeq" id="WP_084795691.1">
    <property type="nucleotide sequence ID" value="NZ_AUII01000001.1"/>
</dbReference>
<evidence type="ECO:0000259" key="6">
    <source>
        <dbReference type="PROSITE" id="PS50893"/>
    </source>
</evidence>
<comment type="similarity">
    <text evidence="1">Belongs to the ABC transporter superfamily.</text>
</comment>
<feature type="region of interest" description="Disordered" evidence="5">
    <location>
        <begin position="307"/>
        <end position="353"/>
    </location>
</feature>
<dbReference type="PROSITE" id="PS50893">
    <property type="entry name" value="ABC_TRANSPORTER_2"/>
    <property type="match status" value="1"/>
</dbReference>
<dbReference type="NCBIfam" id="TIGR01727">
    <property type="entry name" value="oligo_HPY"/>
    <property type="match status" value="1"/>
</dbReference>
<dbReference type="Pfam" id="PF00005">
    <property type="entry name" value="ABC_tran"/>
    <property type="match status" value="1"/>
</dbReference>
<dbReference type="SUPFAM" id="SSF52540">
    <property type="entry name" value="P-loop containing nucleoside triphosphate hydrolases"/>
    <property type="match status" value="1"/>
</dbReference>
<feature type="region of interest" description="Disordered" evidence="5">
    <location>
        <begin position="259"/>
        <end position="282"/>
    </location>
</feature>
<dbReference type="STRING" id="1123024.GCA_000423625_00395"/>
<dbReference type="InterPro" id="IPR003439">
    <property type="entry name" value="ABC_transporter-like_ATP-bd"/>
</dbReference>
<reference evidence="7 8" key="1">
    <citation type="submission" date="2019-07" db="EMBL/GenBank/DDBJ databases">
        <title>Whole genome shotgun sequence of Pseudonocardia asaccharolytica NBRC 16224.</title>
        <authorList>
            <person name="Hosoyama A."/>
            <person name="Uohara A."/>
            <person name="Ohji S."/>
            <person name="Ichikawa N."/>
        </authorList>
    </citation>
    <scope>NUCLEOTIDE SEQUENCE [LARGE SCALE GENOMIC DNA]</scope>
    <source>
        <strain evidence="7 8">NBRC 16224</strain>
    </source>
</reference>
<dbReference type="SMART" id="SM00382">
    <property type="entry name" value="AAA"/>
    <property type="match status" value="1"/>
</dbReference>
<evidence type="ECO:0000256" key="2">
    <source>
        <dbReference type="ARBA" id="ARBA00022448"/>
    </source>
</evidence>
<dbReference type="InterPro" id="IPR003593">
    <property type="entry name" value="AAA+_ATPase"/>
</dbReference>
<evidence type="ECO:0000313" key="7">
    <source>
        <dbReference type="EMBL" id="GEL17225.1"/>
    </source>
</evidence>
<dbReference type="EMBL" id="BJVI01000007">
    <property type="protein sequence ID" value="GEL17225.1"/>
    <property type="molecule type" value="Genomic_DNA"/>
</dbReference>
<keyword evidence="4 7" id="KW-0067">ATP-binding</keyword>
<dbReference type="GO" id="GO:0055085">
    <property type="term" value="P:transmembrane transport"/>
    <property type="evidence" value="ECO:0007669"/>
    <property type="project" value="UniProtKB-ARBA"/>
</dbReference>
<dbReference type="PANTHER" id="PTHR43776:SF7">
    <property type="entry name" value="D,D-DIPEPTIDE TRANSPORT ATP-BINDING PROTEIN DDPF-RELATED"/>
    <property type="match status" value="1"/>
</dbReference>
<dbReference type="Pfam" id="PF08352">
    <property type="entry name" value="oligo_HPY"/>
    <property type="match status" value="1"/>
</dbReference>
<name>A0A511CXD9_9PSEU</name>
<dbReference type="InterPro" id="IPR013563">
    <property type="entry name" value="Oligopep_ABC_C"/>
</dbReference>